<keyword evidence="1 3" id="KW-0808">Transferase</keyword>
<comment type="caution">
    <text evidence="4">The sequence shown here is derived from an EMBL/GenBank/DDBJ whole genome shotgun (WGS) entry which is preliminary data.</text>
</comment>
<dbReference type="GO" id="GO:0000287">
    <property type="term" value="F:magnesium ion binding"/>
    <property type="evidence" value="ECO:0007669"/>
    <property type="project" value="UniProtKB-UniRule"/>
</dbReference>
<dbReference type="CDD" id="cd00475">
    <property type="entry name" value="Cis_IPPS"/>
    <property type="match status" value="1"/>
</dbReference>
<feature type="binding site" evidence="3">
    <location>
        <position position="199"/>
    </location>
    <ligand>
        <name>substrate</name>
    </ligand>
</feature>
<dbReference type="NCBIfam" id="TIGR00055">
    <property type="entry name" value="uppS"/>
    <property type="match status" value="1"/>
</dbReference>
<comment type="function">
    <text evidence="3">Catalyzes the sequential condensation of isopentenyl diphosphate (IPP) with geranylgeranyl diphosphate (GGPP) to yield (2Z,6Z,10Z,14Z,18Z,22Z,26Z,30E,34E,38E)-undecaprenyl diphosphate (tritrans,heptacis-UPP). It is probably the precursor of glycosyl carrier lipids.</text>
</comment>
<organism evidence="4">
    <name type="scientific">Geoglobus ahangari</name>
    <dbReference type="NCBI Taxonomy" id="113653"/>
    <lineage>
        <taxon>Archaea</taxon>
        <taxon>Methanobacteriati</taxon>
        <taxon>Methanobacteriota</taxon>
        <taxon>Archaeoglobi</taxon>
        <taxon>Archaeoglobales</taxon>
        <taxon>Archaeoglobaceae</taxon>
        <taxon>Geoglobus</taxon>
    </lineage>
</organism>
<dbReference type="EMBL" id="DTPI01000015">
    <property type="protein sequence ID" value="HGE65985.1"/>
    <property type="molecule type" value="Genomic_DNA"/>
</dbReference>
<dbReference type="EC" id="2.5.1.89" evidence="3"/>
<comment type="subunit">
    <text evidence="3">Homodimer.</text>
</comment>
<evidence type="ECO:0000256" key="1">
    <source>
        <dbReference type="ARBA" id="ARBA00022679"/>
    </source>
</evidence>
<name>A0A7C3YPK2_9EURY</name>
<evidence type="ECO:0000313" key="4">
    <source>
        <dbReference type="EMBL" id="HGE65985.1"/>
    </source>
</evidence>
<feature type="binding site" evidence="3">
    <location>
        <position position="45"/>
    </location>
    <ligand>
        <name>substrate</name>
    </ligand>
</feature>
<feature type="active site" evidence="3">
    <location>
        <position position="28"/>
    </location>
</feature>
<protein>
    <recommendedName>
        <fullName evidence="3">Tritrans,polycis-undecaprenyl-diphosphate synthase (geranylgeranyl-diphosphate specific)</fullName>
        <ecNumber evidence="3">2.5.1.89</ecNumber>
    </recommendedName>
    <alternativeName>
        <fullName evidence="3">Undecaprenyl diphosphate synthase</fullName>
        <shortName evidence="3">UDS</shortName>
    </alternativeName>
    <alternativeName>
        <fullName evidence="3">Undecaprenyl pyrophosphate synthase</fullName>
        <shortName evidence="3">UPP synthase</shortName>
    </alternativeName>
</protein>
<keyword evidence="3" id="KW-0479">Metal-binding</keyword>
<dbReference type="EMBL" id="DTAK01000009">
    <property type="protein sequence ID" value="HGU58857.1"/>
    <property type="molecule type" value="Genomic_DNA"/>
</dbReference>
<comment type="similarity">
    <text evidence="3">Belongs to the UPP synthase family.</text>
</comment>
<dbReference type="InterPro" id="IPR036424">
    <property type="entry name" value="UPP_synth-like_sf"/>
</dbReference>
<dbReference type="GO" id="GO:0016094">
    <property type="term" value="P:polyprenol biosynthetic process"/>
    <property type="evidence" value="ECO:0007669"/>
    <property type="project" value="TreeGrafter"/>
</dbReference>
<feature type="binding site" evidence="3">
    <location>
        <begin position="29"/>
        <end position="32"/>
    </location>
    <ligand>
        <name>substrate</name>
    </ligand>
</feature>
<feature type="binding site" evidence="3">
    <location>
        <begin position="205"/>
        <end position="207"/>
    </location>
    <ligand>
        <name>substrate</name>
    </ligand>
</feature>
<dbReference type="PANTHER" id="PTHR10291:SF43">
    <property type="entry name" value="DEHYDRODOLICHYL DIPHOSPHATE SYNTHASE COMPLEX SUBUNIT DHDDS"/>
    <property type="match status" value="1"/>
</dbReference>
<feature type="binding site" evidence="3">
    <location>
        <position position="79"/>
    </location>
    <ligand>
        <name>substrate</name>
    </ligand>
</feature>
<evidence type="ECO:0000313" key="5">
    <source>
        <dbReference type="EMBL" id="HGU58857.1"/>
    </source>
</evidence>
<dbReference type="FunFam" id="3.40.1180.10:FF:000005">
    <property type="entry name" value="Alkyl transferase"/>
    <property type="match status" value="1"/>
</dbReference>
<dbReference type="Pfam" id="PF01255">
    <property type="entry name" value="Prenyltransf"/>
    <property type="match status" value="1"/>
</dbReference>
<dbReference type="HAMAP" id="MF_01139">
    <property type="entry name" value="ISPT"/>
    <property type="match status" value="1"/>
</dbReference>
<dbReference type="GO" id="GO:0045547">
    <property type="term" value="F:ditrans,polycis-polyprenyl diphosphate synthase [(2E,6E)-farnesyl diphosphate specific] activity"/>
    <property type="evidence" value="ECO:0007669"/>
    <property type="project" value="TreeGrafter"/>
</dbReference>
<dbReference type="AlphaFoldDB" id="A0A7C3YPK2"/>
<feature type="binding site" evidence="3">
    <location>
        <position position="33"/>
    </location>
    <ligand>
        <name>substrate</name>
    </ligand>
</feature>
<comment type="caution">
    <text evidence="3">Lacks conserved residue(s) required for the propagation of feature annotation.</text>
</comment>
<dbReference type="PANTHER" id="PTHR10291">
    <property type="entry name" value="DEHYDRODOLICHYL DIPHOSPHATE SYNTHASE FAMILY MEMBER"/>
    <property type="match status" value="1"/>
</dbReference>
<dbReference type="Gene3D" id="3.40.1180.10">
    <property type="entry name" value="Decaprenyl diphosphate synthase-like"/>
    <property type="match status" value="1"/>
</dbReference>
<feature type="binding site" evidence="3">
    <location>
        <position position="28"/>
    </location>
    <ligand>
        <name>Mg(2+)</name>
        <dbReference type="ChEBI" id="CHEBI:18420"/>
    </ligand>
</feature>
<sequence length="251" mass="29940">MIRKLYELKLLREIKRKPLPKHLAIIMDGNRRFARSKGLPEFMGHVFGSKKAERVLEWCREIGIKTLTMYAFSTENFKRKEEEKKNIFELAKKELKRLIKDERTHKYRMRVKIVGRRELLPPDVLEVVEEVERVTKNYDNYFLNVALAYGGRQEIVDAIRSILKDVKEGKISIDEIDENIFSRYLYSDNGYENVDIVIRTGGELRLSNFLPWQTASSLTYFVDVYWPAFRKIDLLRAIRTWQNIRARYINR</sequence>
<dbReference type="PROSITE" id="PS01066">
    <property type="entry name" value="UPP_SYNTHASE"/>
    <property type="match status" value="1"/>
</dbReference>
<reference evidence="4" key="1">
    <citation type="journal article" date="2020" name="mSystems">
        <title>Genome- and Community-Level Interaction Insights into Carbon Utilization and Element Cycling Functions of Hydrothermarchaeota in Hydrothermal Sediment.</title>
        <authorList>
            <person name="Zhou Z."/>
            <person name="Liu Y."/>
            <person name="Xu W."/>
            <person name="Pan J."/>
            <person name="Luo Z.H."/>
            <person name="Li M."/>
        </authorList>
    </citation>
    <scope>NUCLEOTIDE SEQUENCE [LARGE SCALE GENOMIC DNA]</scope>
    <source>
        <strain evidence="5">SpSt-62</strain>
        <strain evidence="4">SpSt-97</strain>
    </source>
</reference>
<evidence type="ECO:0000256" key="3">
    <source>
        <dbReference type="HAMAP-Rule" id="MF_01139"/>
    </source>
</evidence>
<accession>A0A7C3YPK2</accession>
<comment type="catalytic activity">
    <reaction evidence="3">
        <text>geranylgeranyl diphosphate + 7 isopentenyl diphosphate = tri-trans,hepta-cis-undecaprenyl diphosphate + 7 diphosphate</text>
        <dbReference type="Rhea" id="RHEA:27622"/>
        <dbReference type="ChEBI" id="CHEBI:33019"/>
        <dbReference type="ChEBI" id="CHEBI:57533"/>
        <dbReference type="ChEBI" id="CHEBI:60388"/>
        <dbReference type="ChEBI" id="CHEBI:128769"/>
        <dbReference type="EC" id="2.5.1.89"/>
    </reaction>
</comment>
<evidence type="ECO:0000256" key="2">
    <source>
        <dbReference type="ARBA" id="ARBA00022842"/>
    </source>
</evidence>
<dbReference type="InterPro" id="IPR001441">
    <property type="entry name" value="UPP_synth-like"/>
</dbReference>
<feature type="active site" description="Proton acceptor" evidence="3">
    <location>
        <position position="76"/>
    </location>
</feature>
<proteinExistence type="inferred from homology"/>
<comment type="cofactor">
    <cofactor evidence="3">
        <name>Mg(2+)</name>
        <dbReference type="ChEBI" id="CHEBI:18420"/>
    </cofactor>
    <text evidence="3">Binds 2 magnesium ions per subunit.</text>
</comment>
<feature type="binding site" evidence="3">
    <location>
        <begin position="73"/>
        <end position="75"/>
    </location>
    <ligand>
        <name>substrate</name>
    </ligand>
</feature>
<gene>
    <name evidence="3 4" type="primary">uppS</name>
    <name evidence="5" type="ORF">ENT89_01340</name>
    <name evidence="4" type="ORF">ENX77_02495</name>
</gene>
<dbReference type="InterPro" id="IPR018520">
    <property type="entry name" value="UPP_synth-like_CS"/>
</dbReference>
<feature type="binding site" evidence="3">
    <location>
        <position position="77"/>
    </location>
    <ligand>
        <name>substrate</name>
    </ligand>
</feature>
<dbReference type="SUPFAM" id="SSF64005">
    <property type="entry name" value="Undecaprenyl diphosphate synthase"/>
    <property type="match status" value="1"/>
</dbReference>
<keyword evidence="2 3" id="KW-0460">Magnesium</keyword>